<dbReference type="EMBL" id="PZZP01000001">
    <property type="protein sequence ID" value="PTM58575.1"/>
    <property type="molecule type" value="Genomic_DNA"/>
</dbReference>
<organism evidence="1 2">
    <name type="scientific">Desmospora activa DSM 45169</name>
    <dbReference type="NCBI Taxonomy" id="1121389"/>
    <lineage>
        <taxon>Bacteria</taxon>
        <taxon>Bacillati</taxon>
        <taxon>Bacillota</taxon>
        <taxon>Bacilli</taxon>
        <taxon>Bacillales</taxon>
        <taxon>Thermoactinomycetaceae</taxon>
        <taxon>Desmospora</taxon>
    </lineage>
</organism>
<dbReference type="Pfam" id="PF06224">
    <property type="entry name" value="AlkZ-like"/>
    <property type="match status" value="1"/>
</dbReference>
<name>A0A2T4Z9N4_9BACL</name>
<dbReference type="AlphaFoldDB" id="A0A2T4Z9N4"/>
<comment type="caution">
    <text evidence="1">The sequence shown here is derived from an EMBL/GenBank/DDBJ whole genome shotgun (WGS) entry which is preliminary data.</text>
</comment>
<dbReference type="PANTHER" id="PTHR30528:SF0">
    <property type="entry name" value="CYTOPLASMIC PROTEIN"/>
    <property type="match status" value="1"/>
</dbReference>
<keyword evidence="2" id="KW-1185">Reference proteome</keyword>
<sequence length="407" mass="47155">MATPFTVSRRAVRRFLLDVQGLLSVENKKEPPTADNVLEMIKKLECVQLDPVSVVERNQHLVLAARMPGYQPTLLHKLLQQGKLFEYLANAACAIPIEDYPLFKPTRERIGQQLQPRLDELAPVIEQVLKRLEVDGPLPSRTFDSNQRVHGYWDNQLPKTKDTSLALNLLVDTGTIRVVRREGSERFFDLSRRTVPQQIWQEAETIDTVDAREQLLQKYLCAYRVFDPGDPRFGWSKMSASQRRQAIQERVQKGSVIPLQIEGIRRNYFILASDLDRLQTHAQIASDHDASAEGPIRFLPPLDNLLWRRERVEDLFGFSYKWEIYVPRAKRRYGPYAMPILADDRLIGRIDPQMDRKNGVLTIRLLQVEPDIRLTPRLRQNLDDALQSFARFHGVDSFKVEMQKSKH</sequence>
<accession>A0A2T4Z9N4</accession>
<evidence type="ECO:0008006" key="3">
    <source>
        <dbReference type="Google" id="ProtNLM"/>
    </source>
</evidence>
<dbReference type="InterPro" id="IPR009351">
    <property type="entry name" value="AlkZ-like"/>
</dbReference>
<evidence type="ECO:0000313" key="1">
    <source>
        <dbReference type="EMBL" id="PTM58575.1"/>
    </source>
</evidence>
<dbReference type="PANTHER" id="PTHR30528">
    <property type="entry name" value="CYTOPLASMIC PROTEIN"/>
    <property type="match status" value="1"/>
</dbReference>
<dbReference type="OrthoDB" id="9787207at2"/>
<proteinExistence type="predicted"/>
<dbReference type="RefSeq" id="WP_107725368.1">
    <property type="nucleotide sequence ID" value="NZ_PZZP01000001.1"/>
</dbReference>
<gene>
    <name evidence="1" type="ORF">C8J48_1160</name>
</gene>
<reference evidence="1 2" key="1">
    <citation type="submission" date="2018-04" db="EMBL/GenBank/DDBJ databases">
        <title>Genomic Encyclopedia of Archaeal and Bacterial Type Strains, Phase II (KMG-II): from individual species to whole genera.</title>
        <authorList>
            <person name="Goeker M."/>
        </authorList>
    </citation>
    <scope>NUCLEOTIDE SEQUENCE [LARGE SCALE GENOMIC DNA]</scope>
    <source>
        <strain evidence="1 2">DSM 45169</strain>
    </source>
</reference>
<protein>
    <recommendedName>
        <fullName evidence="3">Winged helix-turn-helix domain-containing protein</fullName>
    </recommendedName>
</protein>
<evidence type="ECO:0000313" key="2">
    <source>
        <dbReference type="Proteomes" id="UP000241639"/>
    </source>
</evidence>
<dbReference type="Proteomes" id="UP000241639">
    <property type="component" value="Unassembled WGS sequence"/>
</dbReference>